<evidence type="ECO:0000313" key="2">
    <source>
        <dbReference type="Proteomes" id="UP000244900"/>
    </source>
</evidence>
<evidence type="ECO:0000313" key="1">
    <source>
        <dbReference type="EMBL" id="AWI27387.1"/>
    </source>
</evidence>
<protein>
    <submittedName>
        <fullName evidence="1">Uncharacterized protein</fullName>
    </submittedName>
</protein>
<name>A0A2S1SM02_9ACTN</name>
<sequence>MRDRTITQESAAALRAPLIRTLYDVLHAGRREDTSRSRSLRDARLEAQFADATPHRTTIAQARIVEAANGPREAIVEVSGVRVSAPAGTIGGPEGASRAGATVTVALPAARPAVSPGFFLADGSLGRPGHSPLLRVYVNIADPDNAPAAWHQALSRLEEKRIRYRAKILSTPRSYPRTDSMVIYLGADAWHLAADLPRMLGRLPGTGSATSVFARQLAPGIAMAWEPADDRLGHTHLSYGQHRSAALTDALIRHADTQGTPSLDALVHEALIEAGVDPLAPERNTDSPELELAR</sequence>
<dbReference type="OrthoDB" id="2408361at2"/>
<proteinExistence type="predicted"/>
<dbReference type="AlphaFoldDB" id="A0A2S1SM02"/>
<reference evidence="1 2" key="1">
    <citation type="submission" date="2018-05" db="EMBL/GenBank/DDBJ databases">
        <title>Complete genome sequence of sponge-derived Streptomyces sp. HNM0039.</title>
        <authorList>
            <person name="Huang X."/>
            <person name="Zhou S."/>
        </authorList>
    </citation>
    <scope>NUCLEOTIDE SEQUENCE [LARGE SCALE GENOMIC DNA]</scope>
    <source>
        <strain evidence="1 2">HNM0039</strain>
    </source>
</reference>
<dbReference type="KEGG" id="stir:DDW44_00315"/>
<gene>
    <name evidence="1" type="ORF">DDW44_00315</name>
</gene>
<dbReference type="InterPro" id="IPR040871">
    <property type="entry name" value="HopA1"/>
</dbReference>
<dbReference type="Proteomes" id="UP000244900">
    <property type="component" value="Chromosome"/>
</dbReference>
<organism evidence="1 2">
    <name type="scientific">Streptomyces tirandamycinicus</name>
    <dbReference type="NCBI Taxonomy" id="2174846"/>
    <lineage>
        <taxon>Bacteria</taxon>
        <taxon>Bacillati</taxon>
        <taxon>Actinomycetota</taxon>
        <taxon>Actinomycetes</taxon>
        <taxon>Kitasatosporales</taxon>
        <taxon>Streptomycetaceae</taxon>
        <taxon>Streptomyces</taxon>
    </lineage>
</organism>
<dbReference type="Pfam" id="PF17914">
    <property type="entry name" value="HopA1"/>
    <property type="match status" value="1"/>
</dbReference>
<keyword evidence="2" id="KW-1185">Reference proteome</keyword>
<dbReference type="EMBL" id="CP029188">
    <property type="protein sequence ID" value="AWI27387.1"/>
    <property type="molecule type" value="Genomic_DNA"/>
</dbReference>
<accession>A0A2S1SM02</accession>